<dbReference type="OMA" id="QTEYISW"/>
<organism evidence="2 3">
    <name type="scientific">Lepisosteus oculatus</name>
    <name type="common">Spotted gar</name>
    <dbReference type="NCBI Taxonomy" id="7918"/>
    <lineage>
        <taxon>Eukaryota</taxon>
        <taxon>Metazoa</taxon>
        <taxon>Chordata</taxon>
        <taxon>Craniata</taxon>
        <taxon>Vertebrata</taxon>
        <taxon>Euteleostomi</taxon>
        <taxon>Actinopterygii</taxon>
        <taxon>Neopterygii</taxon>
        <taxon>Holostei</taxon>
        <taxon>Semionotiformes</taxon>
        <taxon>Lepisosteidae</taxon>
        <taxon>Lepisosteus</taxon>
    </lineage>
</organism>
<dbReference type="InterPro" id="IPR050150">
    <property type="entry name" value="IgV_Light_Chain"/>
</dbReference>
<accession>W5LW44</accession>
<name>W5LW44_LEPOC</name>
<dbReference type="GO" id="GO:0006955">
    <property type="term" value="P:immune response"/>
    <property type="evidence" value="ECO:0000318"/>
    <property type="project" value="GO_Central"/>
</dbReference>
<dbReference type="Gene3D" id="2.60.40.10">
    <property type="entry name" value="Immunoglobulins"/>
    <property type="match status" value="1"/>
</dbReference>
<dbReference type="GO" id="GO:0019814">
    <property type="term" value="C:immunoglobulin complex"/>
    <property type="evidence" value="ECO:0000318"/>
    <property type="project" value="GO_Central"/>
</dbReference>
<dbReference type="SUPFAM" id="SSF48726">
    <property type="entry name" value="Immunoglobulin"/>
    <property type="match status" value="1"/>
</dbReference>
<dbReference type="SMART" id="SM00409">
    <property type="entry name" value="IG"/>
    <property type="match status" value="1"/>
</dbReference>
<reference evidence="2" key="2">
    <citation type="submission" date="2025-08" db="UniProtKB">
        <authorList>
            <consortium name="Ensembl"/>
        </authorList>
    </citation>
    <scope>IDENTIFICATION</scope>
</reference>
<protein>
    <recommendedName>
        <fullName evidence="1">Ig-like domain-containing protein</fullName>
    </recommendedName>
</protein>
<evidence type="ECO:0000259" key="1">
    <source>
        <dbReference type="PROSITE" id="PS50835"/>
    </source>
</evidence>
<reference evidence="2" key="3">
    <citation type="submission" date="2025-09" db="UniProtKB">
        <authorList>
            <consortium name="Ensembl"/>
        </authorList>
    </citation>
    <scope>IDENTIFICATION</scope>
</reference>
<evidence type="ECO:0000313" key="3">
    <source>
        <dbReference type="Proteomes" id="UP000018468"/>
    </source>
</evidence>
<dbReference type="GeneTree" id="ENSGT01150000286991"/>
<dbReference type="HOGENOM" id="CLU_077975_4_3_1"/>
<reference evidence="3" key="1">
    <citation type="submission" date="2011-12" db="EMBL/GenBank/DDBJ databases">
        <title>The Draft Genome of Lepisosteus oculatus.</title>
        <authorList>
            <consortium name="The Broad Institute Genome Assembly &amp; Analysis Group"/>
            <consortium name="Computational R&amp;D Group"/>
            <consortium name="and Sequencing Platform"/>
            <person name="Di Palma F."/>
            <person name="Alfoldi J."/>
            <person name="Johnson J."/>
            <person name="Berlin A."/>
            <person name="Gnerre S."/>
            <person name="Jaffe D."/>
            <person name="MacCallum I."/>
            <person name="Young S."/>
            <person name="Walker B.J."/>
            <person name="Lander E.S."/>
            <person name="Lindblad-Toh K."/>
        </authorList>
    </citation>
    <scope>NUCLEOTIDE SEQUENCE [LARGE SCALE GENOMIC DNA]</scope>
</reference>
<dbReference type="InParanoid" id="W5LW44"/>
<dbReference type="InterPro" id="IPR013106">
    <property type="entry name" value="Ig_V-set"/>
</dbReference>
<sequence length="132" mass="14489">ICEFYYYSFCYCGVNKLFGIKYEKCLILIAESIGQITVTQTPVQPAQTGERVTITCVTSPALYGNINLNWYQQTAGEAPKLLIYGATNLQTGIPARFSGSGSGTDFILTITGVQVEDAADYYCQSVHYPNSK</sequence>
<dbReference type="PROSITE" id="PS50835">
    <property type="entry name" value="IG_LIKE"/>
    <property type="match status" value="1"/>
</dbReference>
<feature type="domain" description="Ig-like" evidence="1">
    <location>
        <begin position="34"/>
        <end position="132"/>
    </location>
</feature>
<keyword evidence="3" id="KW-1185">Reference proteome</keyword>
<dbReference type="PANTHER" id="PTHR23267">
    <property type="entry name" value="IMMUNOGLOBULIN LIGHT CHAIN"/>
    <property type="match status" value="1"/>
</dbReference>
<dbReference type="Ensembl" id="ENSLOCT00000000351.1">
    <property type="protein sequence ID" value="ENSLOCP00000000351.1"/>
    <property type="gene ID" value="ENSLOCG00000000327.1"/>
</dbReference>
<dbReference type="FunFam" id="2.60.40.10:FF:001495">
    <property type="entry name" value="Si:dkey-234i14.13"/>
    <property type="match status" value="1"/>
</dbReference>
<dbReference type="Bgee" id="ENSLOCG00000000327">
    <property type="expression patterns" value="Expressed in bone element and 1 other cell type or tissue"/>
</dbReference>
<evidence type="ECO:0000313" key="2">
    <source>
        <dbReference type="Ensembl" id="ENSLOCP00000000351.1"/>
    </source>
</evidence>
<dbReference type="InterPro" id="IPR003599">
    <property type="entry name" value="Ig_sub"/>
</dbReference>
<dbReference type="Proteomes" id="UP000018468">
    <property type="component" value="Unassembled WGS sequence"/>
</dbReference>
<dbReference type="InterPro" id="IPR036179">
    <property type="entry name" value="Ig-like_dom_sf"/>
</dbReference>
<dbReference type="AlphaFoldDB" id="W5LW44"/>
<dbReference type="Pfam" id="PF07686">
    <property type="entry name" value="V-set"/>
    <property type="match status" value="1"/>
</dbReference>
<proteinExistence type="predicted"/>
<dbReference type="InterPro" id="IPR013783">
    <property type="entry name" value="Ig-like_fold"/>
</dbReference>
<dbReference type="SMART" id="SM00406">
    <property type="entry name" value="IGv"/>
    <property type="match status" value="1"/>
</dbReference>
<dbReference type="InterPro" id="IPR007110">
    <property type="entry name" value="Ig-like_dom"/>
</dbReference>